<evidence type="ECO:0000259" key="2">
    <source>
        <dbReference type="Pfam" id="PF12706"/>
    </source>
</evidence>
<sequence>MKAIKIGLAVACLVVILGALAMTACTTNGQNSELQPAHYDGDGFKNPHLGAIDKSFFKFLKVRFFGDMVWADHASLADTVPVQPFKTFVEGPITDSIEVTWLGHSTFVIRIEDKVILTDPMFSDRASPVSFAGPERYVPHAMDYSVLHTALPQIDAVVISHNHYDHLDEASIALLGNKTRYLVPLKLGAWFEDVGIDANKITEFDWWQEQTINGIKVQALPSQHWSARGLFDRNKTLWASWAITVNDQTIWFAGDTGYNQFDFNQIGARLAQPINLALIPIGAYEPRDFMGPQHVNPNEAVQIYQDIGAKKAIGMHWGTFPLTAETPIRPIEDLAEALHQKQVSSSDFITMKIGQTIVLKDNNFIDE</sequence>
<dbReference type="KEGG" id="psym:J1N51_11295"/>
<evidence type="ECO:0000313" key="4">
    <source>
        <dbReference type="Proteomes" id="UP000682739"/>
    </source>
</evidence>
<dbReference type="RefSeq" id="WP_208831369.1">
    <property type="nucleotide sequence ID" value="NZ_CP072110.1"/>
</dbReference>
<dbReference type="InterPro" id="IPR036866">
    <property type="entry name" value="RibonucZ/Hydroxyglut_hydro"/>
</dbReference>
<reference evidence="3" key="1">
    <citation type="submission" date="2021-03" db="EMBL/GenBank/DDBJ databases">
        <title>Description of Psychrosphaera ytuae sp. nov. isolated from deep sea sediment of South China Sea.</title>
        <authorList>
            <person name="Zhang J."/>
            <person name="Xu X.-D."/>
        </authorList>
    </citation>
    <scope>NUCLEOTIDE SEQUENCE</scope>
    <source>
        <strain evidence="3">MTZ26</strain>
    </source>
</reference>
<keyword evidence="1" id="KW-0732">Signal</keyword>
<evidence type="ECO:0000313" key="3">
    <source>
        <dbReference type="EMBL" id="QTH63312.1"/>
    </source>
</evidence>
<dbReference type="GO" id="GO:0005737">
    <property type="term" value="C:cytoplasm"/>
    <property type="evidence" value="ECO:0007669"/>
    <property type="project" value="TreeGrafter"/>
</dbReference>
<protein>
    <submittedName>
        <fullName evidence="3">MBL fold metallo-hydrolase</fullName>
    </submittedName>
</protein>
<keyword evidence="4" id="KW-1185">Reference proteome</keyword>
<dbReference type="Gene3D" id="3.60.15.10">
    <property type="entry name" value="Ribonuclease Z/Hydroxyacylglutathione hydrolase-like"/>
    <property type="match status" value="1"/>
</dbReference>
<dbReference type="SUPFAM" id="SSF56281">
    <property type="entry name" value="Metallo-hydrolase/oxidoreductase"/>
    <property type="match status" value="1"/>
</dbReference>
<proteinExistence type="predicted"/>
<name>A0A975HHP8_9GAMM</name>
<organism evidence="3 4">
    <name type="scientific">Psychrosphaera ytuae</name>
    <dbReference type="NCBI Taxonomy" id="2820710"/>
    <lineage>
        <taxon>Bacteria</taxon>
        <taxon>Pseudomonadati</taxon>
        <taxon>Pseudomonadota</taxon>
        <taxon>Gammaproteobacteria</taxon>
        <taxon>Alteromonadales</taxon>
        <taxon>Pseudoalteromonadaceae</taxon>
        <taxon>Psychrosphaera</taxon>
    </lineage>
</organism>
<gene>
    <name evidence="3" type="ORF">J1N51_11295</name>
</gene>
<evidence type="ECO:0000256" key="1">
    <source>
        <dbReference type="SAM" id="SignalP"/>
    </source>
</evidence>
<dbReference type="AlphaFoldDB" id="A0A975HHP8"/>
<feature type="chain" id="PRO_5037432594" evidence="1">
    <location>
        <begin position="22"/>
        <end position="367"/>
    </location>
</feature>
<dbReference type="PROSITE" id="PS51257">
    <property type="entry name" value="PROKAR_LIPOPROTEIN"/>
    <property type="match status" value="1"/>
</dbReference>
<dbReference type="InterPro" id="IPR001279">
    <property type="entry name" value="Metallo-B-lactamas"/>
</dbReference>
<dbReference type="PANTHER" id="PTHR15032">
    <property type="entry name" value="N-ACYL-PHOSPHATIDYLETHANOLAMINE-HYDROLYZING PHOSPHOLIPASE D"/>
    <property type="match status" value="1"/>
</dbReference>
<accession>A0A975HHP8</accession>
<dbReference type="Proteomes" id="UP000682739">
    <property type="component" value="Chromosome"/>
</dbReference>
<dbReference type="EMBL" id="CP072110">
    <property type="protein sequence ID" value="QTH63312.1"/>
    <property type="molecule type" value="Genomic_DNA"/>
</dbReference>
<dbReference type="Pfam" id="PF12706">
    <property type="entry name" value="Lactamase_B_2"/>
    <property type="match status" value="1"/>
</dbReference>
<feature type="signal peptide" evidence="1">
    <location>
        <begin position="1"/>
        <end position="21"/>
    </location>
</feature>
<feature type="domain" description="Metallo-beta-lactamase" evidence="2">
    <location>
        <begin position="116"/>
        <end position="317"/>
    </location>
</feature>
<dbReference type="PANTHER" id="PTHR15032:SF4">
    <property type="entry name" value="N-ACYL-PHOSPHATIDYLETHANOLAMINE-HYDROLYZING PHOSPHOLIPASE D"/>
    <property type="match status" value="1"/>
</dbReference>